<name>A0A9Q0XLV1_9SAUR</name>
<comment type="caution">
    <text evidence="2">The sequence shown here is derived from an EMBL/GenBank/DDBJ whole genome shotgun (WGS) entry which is preliminary data.</text>
</comment>
<dbReference type="Proteomes" id="UP001142489">
    <property type="component" value="Unassembled WGS sequence"/>
</dbReference>
<gene>
    <name evidence="2" type="ORF">JRQ81_002779</name>
</gene>
<keyword evidence="3" id="KW-1185">Reference proteome</keyword>
<protein>
    <submittedName>
        <fullName evidence="2">Uncharacterized protein</fullName>
    </submittedName>
</protein>
<organism evidence="2 3">
    <name type="scientific">Phrynocephalus forsythii</name>
    <dbReference type="NCBI Taxonomy" id="171643"/>
    <lineage>
        <taxon>Eukaryota</taxon>
        <taxon>Metazoa</taxon>
        <taxon>Chordata</taxon>
        <taxon>Craniata</taxon>
        <taxon>Vertebrata</taxon>
        <taxon>Euteleostomi</taxon>
        <taxon>Lepidosauria</taxon>
        <taxon>Squamata</taxon>
        <taxon>Bifurcata</taxon>
        <taxon>Unidentata</taxon>
        <taxon>Episquamata</taxon>
        <taxon>Toxicofera</taxon>
        <taxon>Iguania</taxon>
        <taxon>Acrodonta</taxon>
        <taxon>Agamidae</taxon>
        <taxon>Agaminae</taxon>
        <taxon>Phrynocephalus</taxon>
    </lineage>
</organism>
<evidence type="ECO:0000313" key="2">
    <source>
        <dbReference type="EMBL" id="KAJ7316617.1"/>
    </source>
</evidence>
<reference evidence="2" key="1">
    <citation type="journal article" date="2023" name="DNA Res.">
        <title>Chromosome-level genome assembly of Phrynocephalus forsythii using third-generation DNA sequencing and Hi-C analysis.</title>
        <authorList>
            <person name="Qi Y."/>
            <person name="Zhao W."/>
            <person name="Zhao Y."/>
            <person name="Niu C."/>
            <person name="Cao S."/>
            <person name="Zhang Y."/>
        </authorList>
    </citation>
    <scope>NUCLEOTIDE SEQUENCE</scope>
    <source>
        <tissue evidence="2">Muscle</tissue>
    </source>
</reference>
<evidence type="ECO:0000256" key="1">
    <source>
        <dbReference type="SAM" id="MobiDB-lite"/>
    </source>
</evidence>
<dbReference type="EMBL" id="JAPFRF010000011">
    <property type="protein sequence ID" value="KAJ7316617.1"/>
    <property type="molecule type" value="Genomic_DNA"/>
</dbReference>
<evidence type="ECO:0000313" key="3">
    <source>
        <dbReference type="Proteomes" id="UP001142489"/>
    </source>
</evidence>
<accession>A0A9Q0XLV1</accession>
<sequence>MVGHYVVHLLSRFPTLPQDLLRVVEAVQELLLKERQEKLQLEMRLREEICNEMMEHLQQREQWSSDYVDAQKDMLEELYEDKLKNLKESLTDYYLDQIETRDEKIKELEATLEESKRQQNPKRGSPPKQRTPCAGPSGRPRATSRSCNK</sequence>
<dbReference type="AlphaFoldDB" id="A0A9Q0XLV1"/>
<feature type="region of interest" description="Disordered" evidence="1">
    <location>
        <begin position="112"/>
        <end position="149"/>
    </location>
</feature>
<proteinExistence type="predicted"/>
<dbReference type="CDD" id="cd21787">
    <property type="entry name" value="RBD_KIF20A"/>
    <property type="match status" value="1"/>
</dbReference>